<gene>
    <name evidence="1" type="ORF">ACAOBT_LOCUS160</name>
</gene>
<feature type="non-terminal residue" evidence="1">
    <location>
        <position position="9"/>
    </location>
</feature>
<dbReference type="Proteomes" id="UP001152888">
    <property type="component" value="Unassembled WGS sequence"/>
</dbReference>
<name>A0A9P0NUW7_ACAOB</name>
<comment type="caution">
    <text evidence="1">The sequence shown here is derived from an EMBL/GenBank/DDBJ whole genome shotgun (WGS) entry which is preliminary data.</text>
</comment>
<organism evidence="1 2">
    <name type="scientific">Acanthoscelides obtectus</name>
    <name type="common">Bean weevil</name>
    <name type="synonym">Bruchus obtectus</name>
    <dbReference type="NCBI Taxonomy" id="200917"/>
    <lineage>
        <taxon>Eukaryota</taxon>
        <taxon>Metazoa</taxon>
        <taxon>Ecdysozoa</taxon>
        <taxon>Arthropoda</taxon>
        <taxon>Hexapoda</taxon>
        <taxon>Insecta</taxon>
        <taxon>Pterygota</taxon>
        <taxon>Neoptera</taxon>
        <taxon>Endopterygota</taxon>
        <taxon>Coleoptera</taxon>
        <taxon>Polyphaga</taxon>
        <taxon>Cucujiformia</taxon>
        <taxon>Chrysomeloidea</taxon>
        <taxon>Chrysomelidae</taxon>
        <taxon>Bruchinae</taxon>
        <taxon>Bruchini</taxon>
        <taxon>Acanthoscelides</taxon>
    </lineage>
</organism>
<proteinExistence type="predicted"/>
<evidence type="ECO:0000313" key="1">
    <source>
        <dbReference type="EMBL" id="CAH1953658.1"/>
    </source>
</evidence>
<keyword evidence="2" id="KW-1185">Reference proteome</keyword>
<accession>A0A9P0NUW7</accession>
<dbReference type="EMBL" id="CAKOFQ010006651">
    <property type="protein sequence ID" value="CAH1953658.1"/>
    <property type="molecule type" value="Genomic_DNA"/>
</dbReference>
<sequence length="9" mass="989">MNLGGNTPW</sequence>
<evidence type="ECO:0000313" key="2">
    <source>
        <dbReference type="Proteomes" id="UP001152888"/>
    </source>
</evidence>
<protein>
    <submittedName>
        <fullName evidence="1">Uncharacterized protein</fullName>
    </submittedName>
</protein>
<reference evidence="1" key="1">
    <citation type="submission" date="2022-03" db="EMBL/GenBank/DDBJ databases">
        <authorList>
            <person name="Sayadi A."/>
        </authorList>
    </citation>
    <scope>NUCLEOTIDE SEQUENCE</scope>
</reference>